<dbReference type="GO" id="GO:0032787">
    <property type="term" value="P:monocarboxylic acid metabolic process"/>
    <property type="evidence" value="ECO:0007669"/>
    <property type="project" value="UniProtKB-ARBA"/>
</dbReference>
<dbReference type="InterPro" id="IPR020904">
    <property type="entry name" value="Sc_DH/Rdtase_CS"/>
</dbReference>
<dbReference type="Pfam" id="PF13561">
    <property type="entry name" value="adh_short_C2"/>
    <property type="match status" value="1"/>
</dbReference>
<dbReference type="EMBL" id="FMYQ01000012">
    <property type="protein sequence ID" value="SDC96769.1"/>
    <property type="molecule type" value="Genomic_DNA"/>
</dbReference>
<comment type="similarity">
    <text evidence="1">Belongs to the short-chain dehydrogenases/reductases (SDR) family.</text>
</comment>
<dbReference type="AlphaFoldDB" id="A0A1G6QWG8"/>
<dbReference type="PANTHER" id="PTHR42879:SF2">
    <property type="entry name" value="3-OXOACYL-[ACYL-CARRIER-PROTEIN] REDUCTASE FABG"/>
    <property type="match status" value="1"/>
</dbReference>
<evidence type="ECO:0000256" key="1">
    <source>
        <dbReference type="ARBA" id="ARBA00006484"/>
    </source>
</evidence>
<name>A0A1G6QWG8_9BURK</name>
<dbReference type="FunFam" id="3.40.50.720:FF:000173">
    <property type="entry name" value="3-oxoacyl-[acyl-carrier protein] reductase"/>
    <property type="match status" value="1"/>
</dbReference>
<keyword evidence="2" id="KW-0560">Oxidoreductase</keyword>
<dbReference type="Gene3D" id="3.40.50.720">
    <property type="entry name" value="NAD(P)-binding Rossmann-like Domain"/>
    <property type="match status" value="1"/>
</dbReference>
<dbReference type="PROSITE" id="PS00061">
    <property type="entry name" value="ADH_SHORT"/>
    <property type="match status" value="1"/>
</dbReference>
<organism evidence="3 4">
    <name type="scientific">Paraburkholderia lycopersici</name>
    <dbReference type="NCBI Taxonomy" id="416944"/>
    <lineage>
        <taxon>Bacteria</taxon>
        <taxon>Pseudomonadati</taxon>
        <taxon>Pseudomonadota</taxon>
        <taxon>Betaproteobacteria</taxon>
        <taxon>Burkholderiales</taxon>
        <taxon>Burkholderiaceae</taxon>
        <taxon>Paraburkholderia</taxon>
    </lineage>
</organism>
<dbReference type="PANTHER" id="PTHR42879">
    <property type="entry name" value="3-OXOACYL-(ACYL-CARRIER-PROTEIN) REDUCTASE"/>
    <property type="match status" value="1"/>
</dbReference>
<gene>
    <name evidence="3" type="ORF">SAMN05421548_112145</name>
</gene>
<dbReference type="PRINTS" id="PR00080">
    <property type="entry name" value="SDRFAMILY"/>
</dbReference>
<evidence type="ECO:0000313" key="3">
    <source>
        <dbReference type="EMBL" id="SDC96769.1"/>
    </source>
</evidence>
<dbReference type="InterPro" id="IPR050259">
    <property type="entry name" value="SDR"/>
</dbReference>
<dbReference type="RefSeq" id="WP_218137015.1">
    <property type="nucleotide sequence ID" value="NZ_FMYQ01000012.1"/>
</dbReference>
<dbReference type="GO" id="GO:0016491">
    <property type="term" value="F:oxidoreductase activity"/>
    <property type="evidence" value="ECO:0007669"/>
    <property type="project" value="UniProtKB-KW"/>
</dbReference>
<dbReference type="STRING" id="416944.SAMN05421548_112145"/>
<dbReference type="PRINTS" id="PR00081">
    <property type="entry name" value="GDHRDH"/>
</dbReference>
<evidence type="ECO:0000313" key="4">
    <source>
        <dbReference type="Proteomes" id="UP000198908"/>
    </source>
</evidence>
<protein>
    <submittedName>
        <fullName evidence="3">3-oxoacyl-[acyl-carrier protein] reductase</fullName>
    </submittedName>
</protein>
<evidence type="ECO:0000256" key="2">
    <source>
        <dbReference type="ARBA" id="ARBA00023002"/>
    </source>
</evidence>
<dbReference type="SUPFAM" id="SSF51735">
    <property type="entry name" value="NAD(P)-binding Rossmann-fold domains"/>
    <property type="match status" value="1"/>
</dbReference>
<sequence>MMQPAESFDPARDSAMTCLVTGAGSGIGRAIALAFARERAHVIVNDLPSSAALYELREDIEALGARCTIAAGDVADPECVRQLFAGIEWLDVLVNNAGILQESPVTEITDAAWDRMIKVHLYGAFHFSREAARLMKQQRHGAIVNIASDLGQLGCENLSHYSAAKGGIIAFTKSLARELAPHGARVNAVAPGGVLTPMVEALGDRYVEAEAARYPLKRLGTPDEIAEVVRFLSSDAASFMTGQIVGVNGGGVMNG</sequence>
<keyword evidence="4" id="KW-1185">Reference proteome</keyword>
<dbReference type="InterPro" id="IPR036291">
    <property type="entry name" value="NAD(P)-bd_dom_sf"/>
</dbReference>
<dbReference type="InterPro" id="IPR002347">
    <property type="entry name" value="SDR_fam"/>
</dbReference>
<reference evidence="4" key="1">
    <citation type="submission" date="2016-09" db="EMBL/GenBank/DDBJ databases">
        <authorList>
            <person name="Varghese N."/>
            <person name="Submissions S."/>
        </authorList>
    </citation>
    <scope>NUCLEOTIDE SEQUENCE [LARGE SCALE GENOMIC DNA]</scope>
    <source>
        <strain evidence="4">TNe-862</strain>
    </source>
</reference>
<dbReference type="Proteomes" id="UP000198908">
    <property type="component" value="Unassembled WGS sequence"/>
</dbReference>
<proteinExistence type="inferred from homology"/>
<accession>A0A1G6QWG8</accession>